<sequence>MIELALQKQRLQLKSAEQRGALMAAVAELAPAFAVVDGVRDGFRWLRHHPEWLAGGIVTLLVVRPGAVLRLAERGFFAWQLWRKFSEWRASSPETPFKALARFRRT</sequence>
<proteinExistence type="predicted"/>
<gene>
    <name evidence="1" type="ORF">DFR35_0854</name>
</gene>
<organism evidence="1 2">
    <name type="scientific">Sulfurisoma sediminicola</name>
    <dbReference type="NCBI Taxonomy" id="1381557"/>
    <lineage>
        <taxon>Bacteria</taxon>
        <taxon>Pseudomonadati</taxon>
        <taxon>Pseudomonadota</taxon>
        <taxon>Betaproteobacteria</taxon>
        <taxon>Nitrosomonadales</taxon>
        <taxon>Sterolibacteriaceae</taxon>
        <taxon>Sulfurisoma</taxon>
    </lineage>
</organism>
<dbReference type="AlphaFoldDB" id="A0A497XM15"/>
<dbReference type="EMBL" id="RCCI01000004">
    <property type="protein sequence ID" value="RLJ68296.1"/>
    <property type="molecule type" value="Genomic_DNA"/>
</dbReference>
<comment type="caution">
    <text evidence="1">The sequence shown here is derived from an EMBL/GenBank/DDBJ whole genome shotgun (WGS) entry which is preliminary data.</text>
</comment>
<name>A0A497XM15_9PROT</name>
<evidence type="ECO:0000313" key="1">
    <source>
        <dbReference type="EMBL" id="RLJ68296.1"/>
    </source>
</evidence>
<keyword evidence="2" id="KW-1185">Reference proteome</keyword>
<reference evidence="1 2" key="1">
    <citation type="submission" date="2018-10" db="EMBL/GenBank/DDBJ databases">
        <title>Genomic Encyclopedia of Type Strains, Phase IV (KMG-IV): sequencing the most valuable type-strain genomes for metagenomic binning, comparative biology and taxonomic classification.</title>
        <authorList>
            <person name="Goeker M."/>
        </authorList>
    </citation>
    <scope>NUCLEOTIDE SEQUENCE [LARGE SCALE GENOMIC DNA]</scope>
    <source>
        <strain evidence="1 2">DSM 26916</strain>
    </source>
</reference>
<evidence type="ECO:0000313" key="2">
    <source>
        <dbReference type="Proteomes" id="UP000268908"/>
    </source>
</evidence>
<dbReference type="InterPro" id="IPR025612">
    <property type="entry name" value="YqjK"/>
</dbReference>
<dbReference type="Pfam" id="PF13997">
    <property type="entry name" value="YqjK"/>
    <property type="match status" value="1"/>
</dbReference>
<accession>A0A497XM15</accession>
<protein>
    <submittedName>
        <fullName evidence="1">YqjK-like protein</fullName>
    </submittedName>
</protein>
<dbReference type="Proteomes" id="UP000268908">
    <property type="component" value="Unassembled WGS sequence"/>
</dbReference>